<evidence type="ECO:0000313" key="1">
    <source>
        <dbReference type="EMBL" id="KUK87877.1"/>
    </source>
</evidence>
<dbReference type="AlphaFoldDB" id="A0A117M715"/>
<reference evidence="2" key="1">
    <citation type="journal article" date="2015" name="MBio">
        <title>Genome-Resolved Metagenomic Analysis Reveals Roles for Candidate Phyla and Other Microbial Community Members in Biogeochemical Transformations in Oil Reservoirs.</title>
        <authorList>
            <person name="Hu P."/>
            <person name="Tom L."/>
            <person name="Singh A."/>
            <person name="Thomas B.C."/>
            <person name="Baker B.J."/>
            <person name="Piceno Y.M."/>
            <person name="Andersen G.L."/>
            <person name="Banfield J.F."/>
        </authorList>
    </citation>
    <scope>NUCLEOTIDE SEQUENCE [LARGE SCALE GENOMIC DNA]</scope>
</reference>
<name>A0A117M715_UNCT6</name>
<comment type="caution">
    <text evidence="1">The sequence shown here is derived from an EMBL/GenBank/DDBJ whole genome shotgun (WGS) entry which is preliminary data.</text>
</comment>
<dbReference type="EMBL" id="LGGX01000002">
    <property type="protein sequence ID" value="KUK87877.1"/>
    <property type="molecule type" value="Genomic_DNA"/>
</dbReference>
<accession>A0A117M715</accession>
<gene>
    <name evidence="1" type="ORF">XE03_0396</name>
</gene>
<evidence type="ECO:0000313" key="2">
    <source>
        <dbReference type="Proteomes" id="UP000053467"/>
    </source>
</evidence>
<proteinExistence type="predicted"/>
<organism evidence="1 2">
    <name type="scientific">candidate division TA06 bacterium 34_109</name>
    <dbReference type="NCBI Taxonomy" id="1635277"/>
    <lineage>
        <taxon>Bacteria</taxon>
        <taxon>Bacteria division TA06</taxon>
    </lineage>
</organism>
<dbReference type="Proteomes" id="UP000053467">
    <property type="component" value="Unassembled WGS sequence"/>
</dbReference>
<sequence>MNNKNKLFFILFVLFLYIYPDIRIFYPGGENFPKPFDNTFVFKSSSKCSLVIKDITLLNYLGEDILLDLKPFIKIDVSDKNFVLLDTFSTIPFKRNFVWYIESYEDGIIKRSNFLFFHTGEGNFFSSENNFFNENDYLHLIFKFFELAGYHPTGRVWFNGVEVDVKELDLGKIKEIRWKRKR</sequence>
<protein>
    <submittedName>
        <fullName evidence="1">Uncharacterized protein</fullName>
    </submittedName>
</protein>